<keyword evidence="12" id="KW-0238">DNA-binding</keyword>
<dbReference type="PANTHER" id="PTHR23193">
    <property type="entry name" value="NUCLEAR PORE COMPLEX PROTEIN NUP"/>
    <property type="match status" value="1"/>
</dbReference>
<evidence type="ECO:0000256" key="5">
    <source>
        <dbReference type="ARBA" id="ARBA00022723"/>
    </source>
</evidence>
<evidence type="ECO:0000256" key="16">
    <source>
        <dbReference type="ARBA" id="ARBA00060842"/>
    </source>
</evidence>
<feature type="compositionally biased region" description="Low complexity" evidence="21">
    <location>
        <begin position="1004"/>
        <end position="1028"/>
    </location>
</feature>
<keyword evidence="6" id="KW-0677">Repeat</keyword>
<evidence type="ECO:0000313" key="24">
    <source>
        <dbReference type="Proteomes" id="UP000494040"/>
    </source>
</evidence>
<dbReference type="FunFam" id="4.10.1060.10:FF:000001">
    <property type="entry name" value="Nuclear pore complex protein Nup153"/>
    <property type="match status" value="3"/>
</dbReference>
<evidence type="ECO:0000256" key="6">
    <source>
        <dbReference type="ARBA" id="ARBA00022737"/>
    </source>
</evidence>
<keyword evidence="11" id="KW-0811">Translocation</keyword>
<evidence type="ECO:0000256" key="19">
    <source>
        <dbReference type="ARBA" id="ARBA00079437"/>
    </source>
</evidence>
<feature type="domain" description="RanBP2-type" evidence="22">
    <location>
        <begin position="701"/>
        <end position="730"/>
    </location>
</feature>
<evidence type="ECO:0000256" key="8">
    <source>
        <dbReference type="ARBA" id="ARBA00022816"/>
    </source>
</evidence>
<dbReference type="PROSITE" id="PS50199">
    <property type="entry name" value="ZF_RANBP2_2"/>
    <property type="match status" value="4"/>
</dbReference>
<dbReference type="CTD" id="9972"/>
<feature type="domain" description="RanBP2-type" evidence="22">
    <location>
        <begin position="759"/>
        <end position="788"/>
    </location>
</feature>
<feature type="compositionally biased region" description="Low complexity" evidence="21">
    <location>
        <begin position="893"/>
        <end position="908"/>
    </location>
</feature>
<feature type="region of interest" description="Disordered" evidence="21">
    <location>
        <begin position="855"/>
        <end position="935"/>
    </location>
</feature>
<evidence type="ECO:0000256" key="20">
    <source>
        <dbReference type="PROSITE-ProRule" id="PRU00322"/>
    </source>
</evidence>
<reference evidence="23" key="1">
    <citation type="submission" date="2022-01" db="UniProtKB">
        <authorList>
            <consortium name="EnsemblMetazoa"/>
        </authorList>
    </citation>
    <scope>IDENTIFICATION</scope>
</reference>
<feature type="compositionally biased region" description="Polar residues" evidence="21">
    <location>
        <begin position="384"/>
        <end position="398"/>
    </location>
</feature>
<evidence type="ECO:0000256" key="9">
    <source>
        <dbReference type="ARBA" id="ARBA00022833"/>
    </source>
</evidence>
<feature type="compositionally biased region" description="Polar residues" evidence="21">
    <location>
        <begin position="1347"/>
        <end position="1356"/>
    </location>
</feature>
<dbReference type="Pfam" id="PF00641">
    <property type="entry name" value="Zn_ribbon_RanBP"/>
    <property type="match status" value="3"/>
</dbReference>
<dbReference type="GO" id="GO:0051028">
    <property type="term" value="P:mRNA transport"/>
    <property type="evidence" value="ECO:0007669"/>
    <property type="project" value="UniProtKB-KW"/>
</dbReference>
<organism evidence="23 24">
    <name type="scientific">Cimex lectularius</name>
    <name type="common">Bed bug</name>
    <name type="synonym">Acanthia lectularia</name>
    <dbReference type="NCBI Taxonomy" id="79782"/>
    <lineage>
        <taxon>Eukaryota</taxon>
        <taxon>Metazoa</taxon>
        <taxon>Ecdysozoa</taxon>
        <taxon>Arthropoda</taxon>
        <taxon>Hexapoda</taxon>
        <taxon>Insecta</taxon>
        <taxon>Pterygota</taxon>
        <taxon>Neoptera</taxon>
        <taxon>Paraneoptera</taxon>
        <taxon>Hemiptera</taxon>
        <taxon>Heteroptera</taxon>
        <taxon>Panheteroptera</taxon>
        <taxon>Cimicomorpha</taxon>
        <taxon>Cimicidae</taxon>
        <taxon>Cimex</taxon>
    </lineage>
</organism>
<keyword evidence="10" id="KW-0653">Protein transport</keyword>
<dbReference type="GO" id="GO:0031965">
    <property type="term" value="C:nuclear membrane"/>
    <property type="evidence" value="ECO:0007669"/>
    <property type="project" value="UniProtKB-SubCell"/>
</dbReference>
<comment type="cofactor">
    <cofactor evidence="1">
        <name>Zn(2+)</name>
        <dbReference type="ChEBI" id="CHEBI:29105"/>
    </cofactor>
</comment>
<keyword evidence="9" id="KW-0862">Zinc</keyword>
<keyword evidence="24" id="KW-1185">Reference proteome</keyword>
<feature type="compositionally biased region" description="Low complexity" evidence="21">
    <location>
        <begin position="1322"/>
        <end position="1342"/>
    </location>
</feature>
<feature type="region of interest" description="Disordered" evidence="21">
    <location>
        <begin position="372"/>
        <end position="406"/>
    </location>
</feature>
<dbReference type="GO" id="GO:0008139">
    <property type="term" value="F:nuclear localization sequence binding"/>
    <property type="evidence" value="ECO:0007669"/>
    <property type="project" value="TreeGrafter"/>
</dbReference>
<name>A0A8I6SFS3_CIMLE</name>
<feature type="compositionally biased region" description="Basic and acidic residues" evidence="21">
    <location>
        <begin position="915"/>
        <end position="929"/>
    </location>
</feature>
<dbReference type="EnsemblMetazoa" id="XM_024226349.1">
    <property type="protein sequence ID" value="XP_024082117.1"/>
    <property type="gene ID" value="LOC106665358"/>
</dbReference>
<feature type="compositionally biased region" description="Basic and acidic residues" evidence="21">
    <location>
        <begin position="862"/>
        <end position="890"/>
    </location>
</feature>
<keyword evidence="5" id="KW-0479">Metal-binding</keyword>
<feature type="compositionally biased region" description="Low complexity" evidence="21">
    <location>
        <begin position="191"/>
        <end position="211"/>
    </location>
</feature>
<evidence type="ECO:0000259" key="22">
    <source>
        <dbReference type="PROSITE" id="PS50199"/>
    </source>
</evidence>
<evidence type="ECO:0000256" key="4">
    <source>
        <dbReference type="ARBA" id="ARBA00022448"/>
    </source>
</evidence>
<dbReference type="SUPFAM" id="SSF90209">
    <property type="entry name" value="Ran binding protein zinc finger-like"/>
    <property type="match status" value="3"/>
</dbReference>
<evidence type="ECO:0000256" key="21">
    <source>
        <dbReference type="SAM" id="MobiDB-lite"/>
    </source>
</evidence>
<dbReference type="InterPro" id="IPR026054">
    <property type="entry name" value="Nucleoporin"/>
</dbReference>
<evidence type="ECO:0000256" key="10">
    <source>
        <dbReference type="ARBA" id="ARBA00022927"/>
    </source>
</evidence>
<evidence type="ECO:0000256" key="7">
    <source>
        <dbReference type="ARBA" id="ARBA00022771"/>
    </source>
</evidence>
<dbReference type="KEGG" id="clec:106665358"/>
<evidence type="ECO:0000256" key="18">
    <source>
        <dbReference type="ARBA" id="ARBA00078197"/>
    </source>
</evidence>
<evidence type="ECO:0000256" key="14">
    <source>
        <dbReference type="ARBA" id="ARBA00023136"/>
    </source>
</evidence>
<feature type="region of interest" description="Disordered" evidence="21">
    <location>
        <begin position="52"/>
        <end position="82"/>
    </location>
</feature>
<evidence type="ECO:0000256" key="1">
    <source>
        <dbReference type="ARBA" id="ARBA00001947"/>
    </source>
</evidence>
<dbReference type="Gene3D" id="4.10.1060.10">
    <property type="entry name" value="Zinc finger, RanBP2-type"/>
    <property type="match status" value="3"/>
</dbReference>
<keyword evidence="4" id="KW-0813">Transport</keyword>
<dbReference type="GeneID" id="106665358"/>
<keyword evidence="8" id="KW-0509">mRNA transport</keyword>
<dbReference type="GO" id="GO:0005643">
    <property type="term" value="C:nuclear pore"/>
    <property type="evidence" value="ECO:0007669"/>
    <property type="project" value="UniProtKB-SubCell"/>
</dbReference>
<feature type="region of interest" description="Disordered" evidence="21">
    <location>
        <begin position="292"/>
        <end position="357"/>
    </location>
</feature>
<evidence type="ECO:0000256" key="11">
    <source>
        <dbReference type="ARBA" id="ARBA00023010"/>
    </source>
</evidence>
<accession>A0A8I6SFS3</accession>
<evidence type="ECO:0000256" key="17">
    <source>
        <dbReference type="ARBA" id="ARBA00068609"/>
    </source>
</evidence>
<sequence length="1456" mass="157677">MANGSNNGKTRKSHSYKPYDTSNSSFVRRITTRVTEILPQPSTWISRWLSPATKPDLRNDSDEEDEDEDQRQPAKKRPCLNTSVDFPQNHIYRIGLGGEAGDISPILSNRIDNDKAIPGPSGLHLSKKTNFVFSTPAPAQTQHDVIPKINGDEGSDGESTSGCSSVGPQGEKAPSSTYAKIVPKSRPPLHSTATNVPTPSSSPSPSLASNLQRSPVTSRPTTFSKLDFNVSKRPSFDSFVFNNPLNKSLTLNSSRNSSLNDSSASPFYKGRTMYGGSSSCREALNSKLLSPRVSGPKVVSVKPSATPEASKERIGASAMRILKALEQFSTPMPDPRKTVGKSEGEKRKRKSLPPYEELILPQMPDLLRIKRKERPAPPKPPQATIDSVDSTYTTNKDLTSSDRLRIPNPEERNFIGCIRGRKMENLELERAKPINLPNVKLPITTLPNFTFQSLPKADNPSEKRPQTVFPNLTEVPLSKSSSSKYKFSKPIIESSDGHSVISIKPTIKFSEPLNADANEKISNKTNISSNVTISSSSTSKDSIGLLPSMKTPSPTKKSKEVMFDYKPMAKLKEKKVKETEVSVEVKPSAEFKNGSVMDFFKSNTSTSFGDKFKAPKGSWACDTCLVNNSADKSKCAACETPKPCKKEQIISSSTSSDNKWECKNCKLENSETEEKCKSCGAEKNGYIKTPLAKGLQAFIKDKDTWECKECFVKNKMTDNSCVACTSSKPGSSNVSESSATVTTTVSSSAPSLSSMFKKPEGNWECDVCLVSNKAGVDACVSCSTPKPGAKPAESKPAATFQFGIPPATTAGAGSTSSSAFSLGNTSTIETSKPATSGFTFGIPCTENSKKIEFKFGIPPPVNKDKEESSTSKEVKEETSKETPPIEKEKPQISLSSTSSTPTSNLFSFGSNSTTDAKKDPSEVTEEGAKLKKRVRFGDPLVEQKTISSDTDKSPFSFGKVSTKNDKKGNVFGFSQQPPMFGNTSIKTSLNSSEVPNTNSLFKFSSDTSSVSSTTETTNTPPNATNSEAGTTNTNIFGAVLNNATTNETSNKNPPSFSSDNKNLFGGSSLSSASEVKKPLFTDGFGSMSNKNIFPSSDNMTKDNKLIFGSNAKPIFGASNETGANAIFCSKQEEKTPLIFGNTVETPSTMFGADDSKKDDKNTIAFGSKSLESIFGKASVPEEKKLEQQSMFTSKPGNSLSTQAQENNLFTSKIKAFPQATQQEENKNTFMRFNTGTNFFNNNNMFASKIEGTAFDVKPATTSSVPSFGNPIQTVGNSTENKPTFSFNSMSNQPSSTGFGMFNKEPENKPLTGGFSFNMAAKQQPQQQPPQSTNNFGFGSSSFEPTPVFNNQNPPQTSNAVFTFGSSHQEPQQPMFAFQQGQQANTMASPFAFGSQNSVASQPQQQPVQPPMFDPNIKPNFNFSGGSTPTFSAPTANPDELDRRKIRKAFRRTRPAR</sequence>
<feature type="compositionally biased region" description="Polar residues" evidence="21">
    <location>
        <begin position="212"/>
        <end position="222"/>
    </location>
</feature>
<proteinExistence type="inferred from homology"/>
<feature type="compositionally biased region" description="Basic and acidic residues" evidence="21">
    <location>
        <begin position="334"/>
        <end position="346"/>
    </location>
</feature>
<feature type="domain" description="RanBP2-type" evidence="22">
    <location>
        <begin position="615"/>
        <end position="644"/>
    </location>
</feature>
<evidence type="ECO:0000256" key="12">
    <source>
        <dbReference type="ARBA" id="ARBA00023125"/>
    </source>
</evidence>
<dbReference type="SMART" id="SM00547">
    <property type="entry name" value="ZnF_RBZ"/>
    <property type="match status" value="4"/>
</dbReference>
<feature type="region of interest" description="Disordered" evidence="21">
    <location>
        <begin position="1322"/>
        <end position="1356"/>
    </location>
</feature>
<feature type="region of interest" description="Disordered" evidence="21">
    <location>
        <begin position="1003"/>
        <end position="1031"/>
    </location>
</feature>
<dbReference type="GO" id="GO:0003677">
    <property type="term" value="F:DNA binding"/>
    <property type="evidence" value="ECO:0007669"/>
    <property type="project" value="UniProtKB-KW"/>
</dbReference>
<dbReference type="PANTHER" id="PTHR23193:SF23">
    <property type="entry name" value="NUCLEAR PORE COMPLEX PROTEIN NUP153"/>
    <property type="match status" value="1"/>
</dbReference>
<dbReference type="OMA" id="CCNTAKP"/>
<evidence type="ECO:0000256" key="3">
    <source>
        <dbReference type="ARBA" id="ARBA00004567"/>
    </source>
</evidence>
<dbReference type="RefSeq" id="XP_024082117.1">
    <property type="nucleotide sequence ID" value="XM_024226349.1"/>
</dbReference>
<feature type="region of interest" description="Disordered" evidence="21">
    <location>
        <begin position="136"/>
        <end position="222"/>
    </location>
</feature>
<protein>
    <recommendedName>
        <fullName evidence="17">Nuclear pore complex protein Nup153</fullName>
    </recommendedName>
    <alternativeName>
        <fullName evidence="19">153 kDa nucleoporin</fullName>
    </alternativeName>
    <alternativeName>
        <fullName evidence="18">Nucleoporin Nup153</fullName>
    </alternativeName>
</protein>
<feature type="domain" description="RanBP2-type" evidence="22">
    <location>
        <begin position="656"/>
        <end position="685"/>
    </location>
</feature>
<dbReference type="OrthoDB" id="79830at2759"/>
<feature type="region of interest" description="Disordered" evidence="21">
    <location>
        <begin position="1396"/>
        <end position="1456"/>
    </location>
</feature>
<dbReference type="PROSITE" id="PS01358">
    <property type="entry name" value="ZF_RANBP2_1"/>
    <property type="match status" value="4"/>
</dbReference>
<evidence type="ECO:0000256" key="2">
    <source>
        <dbReference type="ARBA" id="ARBA00004126"/>
    </source>
</evidence>
<keyword evidence="7 20" id="KW-0863">Zinc-finger</keyword>
<dbReference type="InterPro" id="IPR036443">
    <property type="entry name" value="Znf_RanBP2_sf"/>
</dbReference>
<keyword evidence="13" id="KW-0906">Nuclear pore complex</keyword>
<evidence type="ECO:0000313" key="23">
    <source>
        <dbReference type="EnsemblMetazoa" id="XP_024082117.1"/>
    </source>
</evidence>
<dbReference type="GO" id="GO:0006405">
    <property type="term" value="P:RNA export from nucleus"/>
    <property type="evidence" value="ECO:0007669"/>
    <property type="project" value="TreeGrafter"/>
</dbReference>
<feature type="compositionally biased region" description="Basic residues" evidence="21">
    <location>
        <begin position="1443"/>
        <end position="1456"/>
    </location>
</feature>
<feature type="compositionally biased region" description="Polar residues" evidence="21">
    <location>
        <begin position="1418"/>
        <end position="1434"/>
    </location>
</feature>
<comment type="subcellular location">
    <subcellularLocation>
        <location evidence="2">Nucleus membrane</location>
    </subcellularLocation>
    <subcellularLocation>
        <location evidence="3">Nucleus</location>
        <location evidence="3">Nuclear pore complex</location>
    </subcellularLocation>
</comment>
<keyword evidence="14" id="KW-0472">Membrane</keyword>
<dbReference type="InterPro" id="IPR001876">
    <property type="entry name" value="Znf_RanBP2"/>
</dbReference>
<comment type="similarity">
    <text evidence="16">Belongs to the NUP153 family.</text>
</comment>
<feature type="compositionally biased region" description="Low complexity" evidence="21">
    <location>
        <begin position="292"/>
        <end position="304"/>
    </location>
</feature>
<keyword evidence="15" id="KW-0539">Nucleus</keyword>
<dbReference type="GO" id="GO:0008270">
    <property type="term" value="F:zinc ion binding"/>
    <property type="evidence" value="ECO:0007669"/>
    <property type="project" value="UniProtKB-KW"/>
</dbReference>
<feature type="region of interest" description="Disordered" evidence="21">
    <location>
        <begin position="1"/>
        <end position="25"/>
    </location>
</feature>
<dbReference type="Proteomes" id="UP000494040">
    <property type="component" value="Unassembled WGS sequence"/>
</dbReference>
<dbReference type="GO" id="GO:0006606">
    <property type="term" value="P:protein import into nucleus"/>
    <property type="evidence" value="ECO:0007669"/>
    <property type="project" value="TreeGrafter"/>
</dbReference>
<dbReference type="GO" id="GO:0017056">
    <property type="term" value="F:structural constituent of nuclear pore"/>
    <property type="evidence" value="ECO:0007669"/>
    <property type="project" value="TreeGrafter"/>
</dbReference>
<evidence type="ECO:0000256" key="13">
    <source>
        <dbReference type="ARBA" id="ARBA00023132"/>
    </source>
</evidence>
<evidence type="ECO:0000256" key="15">
    <source>
        <dbReference type="ARBA" id="ARBA00023242"/>
    </source>
</evidence>